<dbReference type="SUPFAM" id="SSF53448">
    <property type="entry name" value="Nucleotide-diphospho-sugar transferases"/>
    <property type="match status" value="1"/>
</dbReference>
<accession>A0A5C6AF50</accession>
<dbReference type="EC" id="2.4.1.266" evidence="7"/>
<dbReference type="Pfam" id="PF00535">
    <property type="entry name" value="Glycos_transf_2"/>
    <property type="match status" value="1"/>
</dbReference>
<reference evidence="7 8" key="1">
    <citation type="submission" date="2019-02" db="EMBL/GenBank/DDBJ databases">
        <title>Deep-cultivation of Planctomycetes and their phenomic and genomic characterization uncovers novel biology.</title>
        <authorList>
            <person name="Wiegand S."/>
            <person name="Jogler M."/>
            <person name="Boedeker C."/>
            <person name="Pinto D."/>
            <person name="Vollmers J."/>
            <person name="Rivas-Marin E."/>
            <person name="Kohn T."/>
            <person name="Peeters S.H."/>
            <person name="Heuer A."/>
            <person name="Rast P."/>
            <person name="Oberbeckmann S."/>
            <person name="Bunk B."/>
            <person name="Jeske O."/>
            <person name="Meyerdierks A."/>
            <person name="Storesund J.E."/>
            <person name="Kallscheuer N."/>
            <person name="Luecker S."/>
            <person name="Lage O.M."/>
            <person name="Pohl T."/>
            <person name="Merkel B.J."/>
            <person name="Hornburger P."/>
            <person name="Mueller R.-W."/>
            <person name="Bruemmer F."/>
            <person name="Labrenz M."/>
            <person name="Spormann A.M."/>
            <person name="Op Den Camp H."/>
            <person name="Overmann J."/>
            <person name="Amann R."/>
            <person name="Jetten M.S.M."/>
            <person name="Mascher T."/>
            <person name="Medema M.H."/>
            <person name="Devos D.P."/>
            <person name="Kaster A.-K."/>
            <person name="Ovreas L."/>
            <person name="Rohde M."/>
            <person name="Galperin M.Y."/>
            <person name="Jogler C."/>
        </authorList>
    </citation>
    <scope>NUCLEOTIDE SEQUENCE [LARGE SCALE GENOMIC DNA]</scope>
    <source>
        <strain evidence="7 8">Pla108</strain>
    </source>
</reference>
<evidence type="ECO:0000256" key="1">
    <source>
        <dbReference type="ARBA" id="ARBA00004236"/>
    </source>
</evidence>
<evidence type="ECO:0000256" key="4">
    <source>
        <dbReference type="ARBA" id="ARBA00022679"/>
    </source>
</evidence>
<dbReference type="RefSeq" id="WP_146444941.1">
    <property type="nucleotide sequence ID" value="NZ_SJPR01000002.1"/>
</dbReference>
<dbReference type="NCBIfam" id="TIGR04283">
    <property type="entry name" value="glyco_like_mftF"/>
    <property type="match status" value="1"/>
</dbReference>
<evidence type="ECO:0000256" key="3">
    <source>
        <dbReference type="ARBA" id="ARBA00022676"/>
    </source>
</evidence>
<protein>
    <submittedName>
        <fullName evidence="7">Glucosyl-3-phosphoglycerate synthase</fullName>
        <ecNumber evidence="7">2.4.1.266</ecNumber>
    </submittedName>
</protein>
<name>A0A5C6AF50_9BACT</name>
<keyword evidence="5" id="KW-0472">Membrane</keyword>
<evidence type="ECO:0000256" key="5">
    <source>
        <dbReference type="ARBA" id="ARBA00023136"/>
    </source>
</evidence>
<evidence type="ECO:0000313" key="8">
    <source>
        <dbReference type="Proteomes" id="UP000317421"/>
    </source>
</evidence>
<gene>
    <name evidence="7" type="primary">gpgS_1</name>
    <name evidence="7" type="ORF">Pla108_22110</name>
</gene>
<dbReference type="AlphaFoldDB" id="A0A5C6AF50"/>
<dbReference type="OrthoDB" id="9806525at2"/>
<evidence type="ECO:0000313" key="7">
    <source>
        <dbReference type="EMBL" id="TWT98056.1"/>
    </source>
</evidence>
<evidence type="ECO:0000256" key="2">
    <source>
        <dbReference type="ARBA" id="ARBA00022475"/>
    </source>
</evidence>
<keyword evidence="8" id="KW-1185">Reference proteome</keyword>
<comment type="subcellular location">
    <subcellularLocation>
        <location evidence="1">Cell membrane</location>
    </subcellularLocation>
</comment>
<evidence type="ECO:0000259" key="6">
    <source>
        <dbReference type="Pfam" id="PF00535"/>
    </source>
</evidence>
<dbReference type="GO" id="GO:0005886">
    <property type="term" value="C:plasma membrane"/>
    <property type="evidence" value="ECO:0007669"/>
    <property type="project" value="UniProtKB-SubCell"/>
</dbReference>
<dbReference type="CDD" id="cd02522">
    <property type="entry name" value="GT_2_like_a"/>
    <property type="match status" value="1"/>
</dbReference>
<feature type="domain" description="Glycosyltransferase 2-like" evidence="6">
    <location>
        <begin position="4"/>
        <end position="128"/>
    </location>
</feature>
<dbReference type="PANTHER" id="PTHR43646:SF2">
    <property type="entry name" value="GLYCOSYLTRANSFERASE 2-LIKE DOMAIN-CONTAINING PROTEIN"/>
    <property type="match status" value="1"/>
</dbReference>
<keyword evidence="3 7" id="KW-0328">Glycosyltransferase</keyword>
<keyword evidence="4 7" id="KW-0808">Transferase</keyword>
<dbReference type="GO" id="GO:0016757">
    <property type="term" value="F:glycosyltransferase activity"/>
    <property type="evidence" value="ECO:0007669"/>
    <property type="project" value="UniProtKB-KW"/>
</dbReference>
<keyword evidence="2" id="KW-1003">Cell membrane</keyword>
<dbReference type="InterPro" id="IPR029044">
    <property type="entry name" value="Nucleotide-diphossugar_trans"/>
</dbReference>
<sequence>MKLSVAIPALNEEADIDACVASALGLGAGWGGPVEVVVADGGSRDATPQRAREAGATVVPCQRGRGRQLRAAIGASAGDVVLMLHADATLPPHAGRQLADALADPAVGCGAFRQHIDAGGRLYRWLEAGNAFRASHLGTPYGDQAIFVRRDLLEAIGGVPDQPLMEDVELMWRLRRHGVRPVLLDGPVEVSPRRWRRHGVVRQTARNWGLLTAYALGVSAERIASWYAPHRKG</sequence>
<dbReference type="InterPro" id="IPR026461">
    <property type="entry name" value="Trfase_2_rSAM/seldom_assoc"/>
</dbReference>
<dbReference type="EMBL" id="SJPR01000002">
    <property type="protein sequence ID" value="TWT98056.1"/>
    <property type="molecule type" value="Genomic_DNA"/>
</dbReference>
<dbReference type="Proteomes" id="UP000317421">
    <property type="component" value="Unassembled WGS sequence"/>
</dbReference>
<comment type="caution">
    <text evidence="7">The sequence shown here is derived from an EMBL/GenBank/DDBJ whole genome shotgun (WGS) entry which is preliminary data.</text>
</comment>
<dbReference type="PANTHER" id="PTHR43646">
    <property type="entry name" value="GLYCOSYLTRANSFERASE"/>
    <property type="match status" value="1"/>
</dbReference>
<organism evidence="7 8">
    <name type="scientific">Botrimarina colliarenosi</name>
    <dbReference type="NCBI Taxonomy" id="2528001"/>
    <lineage>
        <taxon>Bacteria</taxon>
        <taxon>Pseudomonadati</taxon>
        <taxon>Planctomycetota</taxon>
        <taxon>Planctomycetia</taxon>
        <taxon>Pirellulales</taxon>
        <taxon>Lacipirellulaceae</taxon>
        <taxon>Botrimarina</taxon>
    </lineage>
</organism>
<dbReference type="InterPro" id="IPR001173">
    <property type="entry name" value="Glyco_trans_2-like"/>
</dbReference>
<dbReference type="Gene3D" id="3.90.550.10">
    <property type="entry name" value="Spore Coat Polysaccharide Biosynthesis Protein SpsA, Chain A"/>
    <property type="match status" value="1"/>
</dbReference>
<proteinExistence type="predicted"/>